<reference evidence="2" key="1">
    <citation type="submission" date="2017-09" db="EMBL/GenBank/DDBJ databases">
        <title>Depth-based differentiation of microbial function through sediment-hosted aquifers and enrichment of novel symbionts in the deep terrestrial subsurface.</title>
        <authorList>
            <person name="Probst A.J."/>
            <person name="Ladd B."/>
            <person name="Jarett J.K."/>
            <person name="Geller-Mcgrath D.E."/>
            <person name="Sieber C.M.K."/>
            <person name="Emerson J.B."/>
            <person name="Anantharaman K."/>
            <person name="Thomas B.C."/>
            <person name="Malmstrom R."/>
            <person name="Stieglmeier M."/>
            <person name="Klingl A."/>
            <person name="Woyke T."/>
            <person name="Ryan C.M."/>
            <person name="Banfield J.F."/>
        </authorList>
    </citation>
    <scope>NUCLEOTIDE SEQUENCE [LARGE SCALE GENOMIC DNA]</scope>
</reference>
<evidence type="ECO:0000313" key="1">
    <source>
        <dbReference type="EMBL" id="PIY88950.1"/>
    </source>
</evidence>
<dbReference type="AlphaFoldDB" id="A0A2M7R622"/>
<dbReference type="Proteomes" id="UP000230767">
    <property type="component" value="Unassembled WGS sequence"/>
</dbReference>
<proteinExistence type="predicted"/>
<dbReference type="EMBL" id="PFLW01000058">
    <property type="protein sequence ID" value="PIY88950.1"/>
    <property type="molecule type" value="Genomic_DNA"/>
</dbReference>
<name>A0A2M7R622_9BACT</name>
<gene>
    <name evidence="1" type="ORF">COY73_02360</name>
</gene>
<comment type="caution">
    <text evidence="1">The sequence shown here is derived from an EMBL/GenBank/DDBJ whole genome shotgun (WGS) entry which is preliminary data.</text>
</comment>
<accession>A0A2M7R622</accession>
<sequence>MSERKIVKIQTVTYLGGPIDAAKDYGVRWRQRIKPQLVNLKKKIEETLNKEYPECEILVDLKIQDPVEMTEETFGKSIDEIHKDLYQIRLFNEREHARVVFENIIIPDIKMVMRLKEKGVIGFGIVYFAPDTPTSGTHCEIWEASGIHFEIMKRIFKEVPENKIPSFPLPIFGISPDGLAGFPNWIHSVSILLNPESKIFYNFTQLIEHLEPWLLDKVRQKVET</sequence>
<protein>
    <submittedName>
        <fullName evidence="1">Uncharacterized protein</fullName>
    </submittedName>
</protein>
<evidence type="ECO:0000313" key="2">
    <source>
        <dbReference type="Proteomes" id="UP000230767"/>
    </source>
</evidence>
<organism evidence="1 2">
    <name type="scientific">Candidatus Nealsonbacteria bacterium CG_4_10_14_0_8_um_filter_37_14</name>
    <dbReference type="NCBI Taxonomy" id="1974684"/>
    <lineage>
        <taxon>Bacteria</taxon>
        <taxon>Candidatus Nealsoniibacteriota</taxon>
    </lineage>
</organism>